<dbReference type="InterPro" id="IPR006530">
    <property type="entry name" value="YD"/>
</dbReference>
<organism evidence="7 8">
    <name type="scientific">Flavobacterium shii</name>
    <dbReference type="NCBI Taxonomy" id="2987687"/>
    <lineage>
        <taxon>Bacteria</taxon>
        <taxon>Pseudomonadati</taxon>
        <taxon>Bacteroidota</taxon>
        <taxon>Flavobacteriia</taxon>
        <taxon>Flavobacteriales</taxon>
        <taxon>Flavobacteriaceae</taxon>
        <taxon>Flavobacterium</taxon>
    </lineage>
</organism>
<dbReference type="NCBIfam" id="TIGR03696">
    <property type="entry name" value="Rhs_assc_core"/>
    <property type="match status" value="1"/>
</dbReference>
<dbReference type="InterPro" id="IPR031325">
    <property type="entry name" value="RHS_repeat"/>
</dbReference>
<dbReference type="InterPro" id="IPR050708">
    <property type="entry name" value="T6SS_VgrG/RHS"/>
</dbReference>
<feature type="transmembrane region" description="Helical" evidence="5">
    <location>
        <begin position="1906"/>
        <end position="1932"/>
    </location>
</feature>
<keyword evidence="4" id="KW-0843">Virulence</keyword>
<dbReference type="Gene3D" id="2.180.10.10">
    <property type="entry name" value="RHS repeat-associated core"/>
    <property type="match status" value="2"/>
</dbReference>
<comment type="subcellular location">
    <subcellularLocation>
        <location evidence="1">Secreted</location>
    </subcellularLocation>
</comment>
<keyword evidence="5" id="KW-0812">Transmembrane</keyword>
<dbReference type="Proteomes" id="UP001151079">
    <property type="component" value="Unassembled WGS sequence"/>
</dbReference>
<dbReference type="GO" id="GO:0005576">
    <property type="term" value="C:extracellular region"/>
    <property type="evidence" value="ECO:0007669"/>
    <property type="project" value="UniProtKB-SubCell"/>
</dbReference>
<evidence type="ECO:0000256" key="6">
    <source>
        <dbReference type="SAM" id="SignalP"/>
    </source>
</evidence>
<evidence type="ECO:0000256" key="1">
    <source>
        <dbReference type="ARBA" id="ARBA00004613"/>
    </source>
</evidence>
<dbReference type="PANTHER" id="PTHR32305:SF15">
    <property type="entry name" value="PROTEIN RHSA-RELATED"/>
    <property type="match status" value="1"/>
</dbReference>
<gene>
    <name evidence="7" type="ORF">OIU83_11285</name>
</gene>
<feature type="transmembrane region" description="Helical" evidence="5">
    <location>
        <begin position="1944"/>
        <end position="1967"/>
    </location>
</feature>
<keyword evidence="2" id="KW-0964">Secreted</keyword>
<dbReference type="InterPro" id="IPR003284">
    <property type="entry name" value="Sal_SpvB"/>
</dbReference>
<dbReference type="PANTHER" id="PTHR32305">
    <property type="match status" value="1"/>
</dbReference>
<dbReference type="NCBIfam" id="TIGR01643">
    <property type="entry name" value="YD_repeat_2x"/>
    <property type="match status" value="2"/>
</dbReference>
<dbReference type="InterPro" id="IPR028994">
    <property type="entry name" value="Integrin_alpha_N"/>
</dbReference>
<name>A0A9X3C5V2_9FLAO</name>
<evidence type="ECO:0000313" key="7">
    <source>
        <dbReference type="EMBL" id="MCV9928242.1"/>
    </source>
</evidence>
<keyword evidence="5" id="KW-0472">Membrane</keyword>
<dbReference type="RefSeq" id="WP_264206363.1">
    <property type="nucleotide sequence ID" value="NZ_JAOZEW010000011.1"/>
</dbReference>
<dbReference type="Pfam" id="PF03534">
    <property type="entry name" value="SpvB"/>
    <property type="match status" value="1"/>
</dbReference>
<dbReference type="EMBL" id="JAOZEW010000011">
    <property type="protein sequence ID" value="MCV9928242.1"/>
    <property type="molecule type" value="Genomic_DNA"/>
</dbReference>
<evidence type="ECO:0000256" key="2">
    <source>
        <dbReference type="ARBA" id="ARBA00022525"/>
    </source>
</evidence>
<protein>
    <recommendedName>
        <fullName evidence="9">RHS repeat-associated core domain-containing protein</fullName>
    </recommendedName>
</protein>
<keyword evidence="3 6" id="KW-0732">Signal</keyword>
<feature type="signal peptide" evidence="6">
    <location>
        <begin position="1"/>
        <end position="18"/>
    </location>
</feature>
<evidence type="ECO:0000256" key="4">
    <source>
        <dbReference type="ARBA" id="ARBA00023026"/>
    </source>
</evidence>
<keyword evidence="8" id="KW-1185">Reference proteome</keyword>
<evidence type="ECO:0008006" key="9">
    <source>
        <dbReference type="Google" id="ProtNLM"/>
    </source>
</evidence>
<dbReference type="InterPro" id="IPR022385">
    <property type="entry name" value="Rhs_assc_core"/>
</dbReference>
<evidence type="ECO:0000256" key="3">
    <source>
        <dbReference type="ARBA" id="ARBA00022729"/>
    </source>
</evidence>
<dbReference type="Pfam" id="PF05593">
    <property type="entry name" value="RHS_repeat"/>
    <property type="match status" value="2"/>
</dbReference>
<feature type="chain" id="PRO_5040950424" description="RHS repeat-associated core domain-containing protein" evidence="6">
    <location>
        <begin position="19"/>
        <end position="2248"/>
    </location>
</feature>
<evidence type="ECO:0000256" key="5">
    <source>
        <dbReference type="SAM" id="Phobius"/>
    </source>
</evidence>
<comment type="caution">
    <text evidence="7">The sequence shown here is derived from an EMBL/GenBank/DDBJ whole genome shotgun (WGS) entry which is preliminary data.</text>
</comment>
<dbReference type="InterPro" id="IPR013517">
    <property type="entry name" value="FG-GAP"/>
</dbReference>
<dbReference type="Pfam" id="PF13517">
    <property type="entry name" value="FG-GAP_3"/>
    <property type="match status" value="1"/>
</dbReference>
<keyword evidence="5" id="KW-1133">Transmembrane helix</keyword>
<proteinExistence type="predicted"/>
<dbReference type="Gene3D" id="2.40.128.340">
    <property type="match status" value="1"/>
</dbReference>
<dbReference type="NCBIfam" id="NF045639">
    <property type="entry name" value="GCX_COOH"/>
    <property type="match status" value="1"/>
</dbReference>
<reference evidence="7" key="1">
    <citation type="submission" date="2022-10" db="EMBL/GenBank/DDBJ databases">
        <title>Two novel species of Flavobacterium.</title>
        <authorList>
            <person name="Liu Q."/>
            <person name="Xin Y.-H."/>
        </authorList>
    </citation>
    <scope>NUCLEOTIDE SEQUENCE</scope>
    <source>
        <strain evidence="7">LS1R49</strain>
    </source>
</reference>
<sequence length="2248" mass="248391">MKQFYLLILFFITHLAFSQNFTDTKGELQISNSGTATYNLPIAIPPSIKNVAPIINLTYSSGVRGGIAGQGWHINSISTISRMATRRDIDGFVDGVDFDADDKLALDGQRLLLKTGTYWATGSTYETEYKSNTKIELKTEGTTTYFIVTAPDGSRTWYGSQGSGNLQNSVSLNSWYIVHYEDPNSNFIDYNYKTVTYNGSNQLYIDNITFSGNTTAGIPAQNRITFTYRDARRVERDYLKGVPVYATKILENIQVITNNTYFRTYRFAHTPDLDSGYERLTSIQEVNGVNEESNPIIFEYDKTNTATTRIEKEYTNNLDFEKADLAGDFDGDGRLDFIANNQVFTNLFNGNTGNTPISLPFTADKRRLFAATTLTDNKLNQFQSIVQTEEALGTIKFKIFNLNSFTEQYNKEIVFNNTGTATGPCQTASYLKESNEYLEGDFNGDGISEVLVISTINEIRRKTWQDQRQIRCITFRENDSGYKYSLIDLNPSSSSNLGEKGFINLQNSSLLDGQPTISDPNYADYVKKPYTRYIADFNSDGKSDILIINYDKTYKIVSFKQLTISPWVELELIGTGTLDMYTTTKQMLFGDFNGDGKTDIMLPDTEGGEGINHAKWHIYYSNPNPSGGEFFTKETHTIVEYRPNTDTEPGKPFTTQAHFSNYYAMDIDGDGKSDLVRVWRKHFKVEGKINNHDSSWAVSGFTNNIGKVVASGFVESYNSGEFRAGSPVLAIPIVSNYRYDGANTDLVLVRAHNARIEYYQFNKNVTIDNRLKSVTEANGNIKQTIEYKPMESIGGDNDFYSSGNTVSYPNIEIIRNSENFLVSKLTATINRISKYQDFRYRGYVSNYNYGTAGFIRTARSSWYSSSSDTKIWTTQYNDPNLRGANTITWSSTDPTTVFAAIPSGLISTKTNVFATYSKGGNTPSTPLPSDLNIVNPVTTNQTTKASNSITASSAISNDLNVNYQAPQIILKPGFSAKASGNSMFSAYPLSGSENAPTTNSSVYNVLLTKQTTEDHLTGVKNETSFTYDGTVESTSYYGLETQSISRQYSGGTLQGTTTVDTQYDSNPTGVGNGYYIGRPKKVNSSTSIYTGDTRTSEEKYTYTGLNLTQTEKKGHNTYAIIEDMTYDPVGNLLTKKVSAPAAPITVPARTITDEYDTTKRFVIKKTDHQGFVTSYGYNALGQVTKSTDYMGVVSDFIYDNWGKLTTSTITNSSQTPLVTNIVYEKFSDGRYSTTSTNNTGSETMTIFDVLGRVELNFTKGFAANSQVSKQTVYDALGRKTKESEPSLSSPNKWTYYEYDYLQRPIKIIAPTDKIQTIKYEGLKTTSTDDGRITTATVDALGNKTQTTDSGGTINFVYYANGKLKESNYEGNKVEIAIDGWGNKTAMIDPSAGTYTYSYDAFGQMKTETTPNGTTSYVYDDAGKTIEKTIVGTNTDSKTIYAYNSLNQITSSTFTNTFESSVITNNYEYDNYKRLYRTVETTPYATFTKQLTYDTYGRADKETSIAFASGKTSSKTVKNTYQNGFPWQIVDDATQQVLWQTNALNERGQLTSATLGNGIAISNTYDQYGYAEKFKHDKTGTTPVNIMTLTTTFEPKRGNLTNRTNNLFNWNENFKYDELDRLISYYNAQGVPEIQSYDAKGKISQNSVGTYNYTVTGKTYQNNSITLTPEALSYYQNRGSGANTAPKMGVEVTYNTFKSPVRIRELGRDGTYNDYINFAYNDGNDRSAMFYGGLQDDKLLRRYRKHYSADGSMEIKEDKTTGVVEFVTYIGGDGYTAPVVLKSDGINPANYLYLHRDYQGSIIAITDNNATIVEKRLYDAWGAIIKVQNGAGVTLDGLTVLDRGYTGHEHIQSMGLINMNGRLYDPKLHRFLQPDNYIQQVENTQNYNRYGYCWNNPLKYTDPSGEVIIAFFGAVAIGVAIAALSYTVTALLSDVPFTVGGLAKSVFIGAASAAVTYGIGSASGSLFANFYSQAAFQAAAHGTFQGGMTAISGGKFWSGFAAGALSSIAASAWSGGNSGQWQGVGGKFADSGVGMIAFGTVSGGAGAALTGGNFWQGAVTGLVVSGLNHFVHKIVQRQDIIGRLKAAGYNDPNAYANLSDSQLATFAQKVLPELYAEAHSPTLETSENLTDRNGNSADALTVGGEFNPETLKGSISKIQISKNAFSSYLKLTSIIGHELNHASDYINGNMARWYNKAGGGAAGQTYRSVMSEAKAYSWQFNMPGAHVNLEAFSSYTNQANLWNKMLNCF</sequence>
<dbReference type="SUPFAM" id="SSF69318">
    <property type="entry name" value="Integrin alpha N-terminal domain"/>
    <property type="match status" value="1"/>
</dbReference>
<dbReference type="InterPro" id="IPR055015">
    <property type="entry name" value="GCX_COOH"/>
</dbReference>
<evidence type="ECO:0000313" key="8">
    <source>
        <dbReference type="Proteomes" id="UP001151079"/>
    </source>
</evidence>
<accession>A0A9X3C5V2</accession>
<dbReference type="GO" id="GO:0005737">
    <property type="term" value="C:cytoplasm"/>
    <property type="evidence" value="ECO:0007669"/>
    <property type="project" value="InterPro"/>
</dbReference>